<keyword evidence="1" id="KW-0812">Transmembrane</keyword>
<sequence length="106" mass="12100">MRQCENCNRKFGFGQIFKSLWLAYKPIVCPQCNAVYEHTMKNRILTALSVALGTIIGGLYWALSETDDENKILMLIISDVVLTLLFSSLSIYFFGFKRKHVEKAST</sequence>
<protein>
    <submittedName>
        <fullName evidence="2">Cxxc_20_cxxc protein</fullName>
    </submittedName>
</protein>
<keyword evidence="1" id="KW-0472">Membrane</keyword>
<organism evidence="2 3">
    <name type="scientific">Flagellimonas zhangzhouensis</name>
    <dbReference type="NCBI Taxonomy" id="1073328"/>
    <lineage>
        <taxon>Bacteria</taxon>
        <taxon>Pseudomonadati</taxon>
        <taxon>Bacteroidota</taxon>
        <taxon>Flavobacteriia</taxon>
        <taxon>Flavobacteriales</taxon>
        <taxon>Flavobacteriaceae</taxon>
        <taxon>Flagellimonas</taxon>
    </lineage>
</organism>
<dbReference type="Proteomes" id="UP000199592">
    <property type="component" value="Unassembled WGS sequence"/>
</dbReference>
<dbReference type="AlphaFoldDB" id="A0A1H2RPX1"/>
<dbReference type="NCBIfam" id="TIGR04104">
    <property type="entry name" value="cxxc_20_cxxc"/>
    <property type="match status" value="1"/>
</dbReference>
<accession>A0A1H2RPX1</accession>
<gene>
    <name evidence="2" type="ORF">SAMN04487892_0756</name>
</gene>
<feature type="transmembrane region" description="Helical" evidence="1">
    <location>
        <begin position="75"/>
        <end position="96"/>
    </location>
</feature>
<dbReference type="InterPro" id="IPR026369">
    <property type="entry name" value="CxxC_20_CxxC"/>
</dbReference>
<evidence type="ECO:0000313" key="2">
    <source>
        <dbReference type="EMBL" id="SDW21563.1"/>
    </source>
</evidence>
<reference evidence="3" key="1">
    <citation type="submission" date="2016-10" db="EMBL/GenBank/DDBJ databases">
        <authorList>
            <person name="Varghese N."/>
            <person name="Submissions S."/>
        </authorList>
    </citation>
    <scope>NUCLEOTIDE SEQUENCE [LARGE SCALE GENOMIC DNA]</scope>
    <source>
        <strain evidence="3">DSM 25030</strain>
    </source>
</reference>
<dbReference type="EMBL" id="FNMY01000001">
    <property type="protein sequence ID" value="SDW21563.1"/>
    <property type="molecule type" value="Genomic_DNA"/>
</dbReference>
<feature type="transmembrane region" description="Helical" evidence="1">
    <location>
        <begin position="44"/>
        <end position="63"/>
    </location>
</feature>
<evidence type="ECO:0000256" key="1">
    <source>
        <dbReference type="SAM" id="Phobius"/>
    </source>
</evidence>
<keyword evidence="3" id="KW-1185">Reference proteome</keyword>
<name>A0A1H2RPX1_9FLAO</name>
<dbReference type="STRING" id="1073328.SAMN05216294_2108"/>
<proteinExistence type="predicted"/>
<keyword evidence="1" id="KW-1133">Transmembrane helix</keyword>
<dbReference type="RefSeq" id="WP_090295181.1">
    <property type="nucleotide sequence ID" value="NZ_FNKI01000002.1"/>
</dbReference>
<dbReference type="OrthoDB" id="1453241at2"/>
<evidence type="ECO:0000313" key="3">
    <source>
        <dbReference type="Proteomes" id="UP000199592"/>
    </source>
</evidence>